<keyword evidence="2" id="KW-1185">Reference proteome</keyword>
<dbReference type="AlphaFoldDB" id="A0AAD5BP01"/>
<evidence type="ECO:0000313" key="1">
    <source>
        <dbReference type="EMBL" id="KAI7726795.1"/>
    </source>
</evidence>
<reference evidence="1" key="1">
    <citation type="submission" date="2022-06" db="EMBL/GenBank/DDBJ databases">
        <title>Uncovering the hologenomic basis of an extraordinary plant invasion.</title>
        <authorList>
            <person name="Bieker V.C."/>
            <person name="Martin M.D."/>
            <person name="Gilbert T."/>
            <person name="Hodgins K."/>
            <person name="Battlay P."/>
            <person name="Petersen B."/>
            <person name="Wilson J."/>
        </authorList>
    </citation>
    <scope>NUCLEOTIDE SEQUENCE</scope>
    <source>
        <strain evidence="1">AA19_3_7</strain>
        <tissue evidence="1">Leaf</tissue>
    </source>
</reference>
<protein>
    <submittedName>
        <fullName evidence="1">Uncharacterized protein</fullName>
    </submittedName>
</protein>
<organism evidence="1 2">
    <name type="scientific">Ambrosia artemisiifolia</name>
    <name type="common">Common ragweed</name>
    <dbReference type="NCBI Taxonomy" id="4212"/>
    <lineage>
        <taxon>Eukaryota</taxon>
        <taxon>Viridiplantae</taxon>
        <taxon>Streptophyta</taxon>
        <taxon>Embryophyta</taxon>
        <taxon>Tracheophyta</taxon>
        <taxon>Spermatophyta</taxon>
        <taxon>Magnoliopsida</taxon>
        <taxon>eudicotyledons</taxon>
        <taxon>Gunneridae</taxon>
        <taxon>Pentapetalae</taxon>
        <taxon>asterids</taxon>
        <taxon>campanulids</taxon>
        <taxon>Asterales</taxon>
        <taxon>Asteraceae</taxon>
        <taxon>Asteroideae</taxon>
        <taxon>Heliantheae alliance</taxon>
        <taxon>Heliantheae</taxon>
        <taxon>Ambrosia</taxon>
    </lineage>
</organism>
<proteinExistence type="predicted"/>
<gene>
    <name evidence="1" type="ORF">M8C21_004780</name>
</gene>
<dbReference type="EMBL" id="JAMZMK010011532">
    <property type="protein sequence ID" value="KAI7726795.1"/>
    <property type="molecule type" value="Genomic_DNA"/>
</dbReference>
<comment type="caution">
    <text evidence="1">The sequence shown here is derived from an EMBL/GenBank/DDBJ whole genome shotgun (WGS) entry which is preliminary data.</text>
</comment>
<feature type="non-terminal residue" evidence="1">
    <location>
        <position position="87"/>
    </location>
</feature>
<evidence type="ECO:0000313" key="2">
    <source>
        <dbReference type="Proteomes" id="UP001206925"/>
    </source>
</evidence>
<sequence>LVNSLVAADVRLDSAPISVPWSPKQLSFQLYAPVIFGFGPFARQFTNKDAKMVESGERVQTAKVILKPDGFDSNIVDLAQLWLELAI</sequence>
<accession>A0AAD5BP01</accession>
<dbReference type="Proteomes" id="UP001206925">
    <property type="component" value="Unassembled WGS sequence"/>
</dbReference>
<name>A0AAD5BP01_AMBAR</name>